<feature type="compositionally biased region" description="Polar residues" evidence="1">
    <location>
        <begin position="7"/>
        <end position="17"/>
    </location>
</feature>
<keyword evidence="3" id="KW-1185">Reference proteome</keyword>
<reference evidence="2 3" key="1">
    <citation type="submission" date="2021-06" db="EMBL/GenBank/DDBJ databases">
        <authorList>
            <person name="Palmer J.M."/>
        </authorList>
    </citation>
    <scope>NUCLEOTIDE SEQUENCE [LARGE SCALE GENOMIC DNA]</scope>
    <source>
        <strain evidence="2 3">AS_MEX2019</strain>
        <tissue evidence="2">Muscle</tissue>
    </source>
</reference>
<evidence type="ECO:0000313" key="2">
    <source>
        <dbReference type="EMBL" id="MEQ2291031.1"/>
    </source>
</evidence>
<dbReference type="Proteomes" id="UP001469553">
    <property type="component" value="Unassembled WGS sequence"/>
</dbReference>
<protein>
    <submittedName>
        <fullName evidence="2">Uncharacterized protein</fullName>
    </submittedName>
</protein>
<organism evidence="2 3">
    <name type="scientific">Ameca splendens</name>
    <dbReference type="NCBI Taxonomy" id="208324"/>
    <lineage>
        <taxon>Eukaryota</taxon>
        <taxon>Metazoa</taxon>
        <taxon>Chordata</taxon>
        <taxon>Craniata</taxon>
        <taxon>Vertebrata</taxon>
        <taxon>Euteleostomi</taxon>
        <taxon>Actinopterygii</taxon>
        <taxon>Neopterygii</taxon>
        <taxon>Teleostei</taxon>
        <taxon>Neoteleostei</taxon>
        <taxon>Acanthomorphata</taxon>
        <taxon>Ovalentaria</taxon>
        <taxon>Atherinomorphae</taxon>
        <taxon>Cyprinodontiformes</taxon>
        <taxon>Goodeidae</taxon>
        <taxon>Ameca</taxon>
    </lineage>
</organism>
<sequence length="152" mass="16696">MWGTESPRPSHTASSRHGSPVPAARPPNPQATETPLPEPLTLTRTKGREGTLPSHLINSSQGGQERRMPPEPNMAPVGHSWPDTSQGAIGYLTVAHHSGTRPEHPHNQHHTKALPHDTQPNHHRCRGENKIEPWLISCTQPHPPIHSVCMCV</sequence>
<proteinExistence type="predicted"/>
<dbReference type="EMBL" id="JAHRIP010028728">
    <property type="protein sequence ID" value="MEQ2291031.1"/>
    <property type="molecule type" value="Genomic_DNA"/>
</dbReference>
<accession>A0ABV0YC16</accession>
<evidence type="ECO:0000256" key="1">
    <source>
        <dbReference type="SAM" id="MobiDB-lite"/>
    </source>
</evidence>
<feature type="compositionally biased region" description="Low complexity" evidence="1">
    <location>
        <begin position="32"/>
        <end position="43"/>
    </location>
</feature>
<feature type="region of interest" description="Disordered" evidence="1">
    <location>
        <begin position="1"/>
        <end position="124"/>
    </location>
</feature>
<evidence type="ECO:0000313" key="3">
    <source>
        <dbReference type="Proteomes" id="UP001469553"/>
    </source>
</evidence>
<gene>
    <name evidence="2" type="ORF">AMECASPLE_009253</name>
</gene>
<comment type="caution">
    <text evidence="2">The sequence shown here is derived from an EMBL/GenBank/DDBJ whole genome shotgun (WGS) entry which is preliminary data.</text>
</comment>
<name>A0ABV0YC16_9TELE</name>